<comment type="caution">
    <text evidence="1">The sequence shown here is derived from an EMBL/GenBank/DDBJ whole genome shotgun (WGS) entry which is preliminary data.</text>
</comment>
<dbReference type="Pfam" id="PF15432">
    <property type="entry name" value="Sec-ASP3"/>
    <property type="match status" value="1"/>
</dbReference>
<reference evidence="2" key="1">
    <citation type="submission" date="2015-10" db="EMBL/GenBank/DDBJ databases">
        <title>Draft Genome Sequences of 11 Lactococcus lactis subspecies cremoris strains.</title>
        <authorList>
            <person name="Wels M."/>
            <person name="Backus L."/>
            <person name="Boekhorst J."/>
            <person name="Dijkstra A."/>
            <person name="Beerthuizen M."/>
            <person name="Kelly W."/>
            <person name="Siezen R."/>
            <person name="Bachmann H."/>
            <person name="Van Hijum S."/>
        </authorList>
    </citation>
    <scope>NUCLEOTIDE SEQUENCE [LARGE SCALE GENOMIC DNA]</scope>
    <source>
        <strain evidence="2">M20</strain>
    </source>
</reference>
<dbReference type="RefSeq" id="WP_058212329.1">
    <property type="nucleotide sequence ID" value="NZ_LKLU01000147.1"/>
</dbReference>
<organism evidence="1 2">
    <name type="scientific">Lactococcus lactis subsp. lactis</name>
    <name type="common">Streptococcus lactis</name>
    <dbReference type="NCBI Taxonomy" id="1360"/>
    <lineage>
        <taxon>Bacteria</taxon>
        <taxon>Bacillati</taxon>
        <taxon>Bacillota</taxon>
        <taxon>Bacilli</taxon>
        <taxon>Lactobacillales</taxon>
        <taxon>Streptococcaceae</taxon>
        <taxon>Lactococcus</taxon>
    </lineage>
</organism>
<dbReference type="Proteomes" id="UP000053719">
    <property type="component" value="Unassembled WGS sequence"/>
</dbReference>
<evidence type="ECO:0000313" key="2">
    <source>
        <dbReference type="Proteomes" id="UP000053719"/>
    </source>
</evidence>
<evidence type="ECO:0000313" key="1">
    <source>
        <dbReference type="EMBL" id="KSU17520.1"/>
    </source>
</evidence>
<dbReference type="AlphaFoldDB" id="A0A0V8DVG9"/>
<name>A0A0V8DVG9_LACLL</name>
<proteinExistence type="predicted"/>
<sequence length="265" mass="30629">MTECYIIRWPRDLSKVYVNGSTIRYSDDQSVYYSNEVLSPGQIICTWSSTIDYLASGSAPSLPLLKINKSYELGIKLTSDNSLPAQFEINFRDESQELIGSYRSTEDRLTFTVPIGTVFYEVHLINLKHHWLHFETLTISEIGVLDRIISQNFSTHYSWVYVRPIRGSNHKTIRLIINKGPRSILPVSIHESINYEQIFIYTDGQDEGKLIESLDQTLKFKQDLQLIFETGLGYHYLPSEFRLKLEETLKQNKILGGNNNDKLDH</sequence>
<dbReference type="EMBL" id="LKLU01000147">
    <property type="protein sequence ID" value="KSU17520.1"/>
    <property type="molecule type" value="Genomic_DNA"/>
</dbReference>
<dbReference type="PATRIC" id="fig|1360.114.peg.1830"/>
<protein>
    <submittedName>
        <fullName evidence="1">Accessory secretory protein Asp3</fullName>
    </submittedName>
</protein>
<gene>
    <name evidence="1" type="ORF">M20_2670</name>
</gene>
<dbReference type="NCBIfam" id="TIGR03711">
    <property type="entry name" value="acc_sec_asp3"/>
    <property type="match status" value="1"/>
</dbReference>
<dbReference type="InterPro" id="IPR022259">
    <property type="entry name" value="Acessory_Sec_prot_Asp3"/>
</dbReference>
<accession>A0A0V8DVG9</accession>
<dbReference type="GO" id="GO:0015031">
    <property type="term" value="P:protein transport"/>
    <property type="evidence" value="ECO:0007669"/>
    <property type="project" value="InterPro"/>
</dbReference>